<dbReference type="EMBL" id="SLUN01000016">
    <property type="protein sequence ID" value="TCL65932.1"/>
    <property type="molecule type" value="Genomic_DNA"/>
</dbReference>
<dbReference type="InterPro" id="IPR036907">
    <property type="entry name" value="5'-Nucleotdase_C_sf"/>
</dbReference>
<dbReference type="SUPFAM" id="SSF55816">
    <property type="entry name" value="5'-nucleotidase (syn. UDP-sugar hydrolase), C-terminal domain"/>
    <property type="match status" value="2"/>
</dbReference>
<feature type="domain" description="Calcineurin-like phosphoesterase" evidence="3">
    <location>
        <begin position="35"/>
        <end position="254"/>
    </location>
</feature>
<comment type="caution">
    <text evidence="5">The sequence shown here is derived from an EMBL/GenBank/DDBJ whole genome shotgun (WGS) entry which is preliminary data.</text>
</comment>
<dbReference type="Proteomes" id="UP000295008">
    <property type="component" value="Unassembled WGS sequence"/>
</dbReference>
<dbReference type="GO" id="GO:0008768">
    <property type="term" value="F:UDP-sugar diphosphatase activity"/>
    <property type="evidence" value="ECO:0007669"/>
    <property type="project" value="TreeGrafter"/>
</dbReference>
<dbReference type="InterPro" id="IPR006179">
    <property type="entry name" value="5_nucleotidase/apyrase"/>
</dbReference>
<dbReference type="GO" id="GO:0008253">
    <property type="term" value="F:5'-nucleotidase activity"/>
    <property type="evidence" value="ECO:0007669"/>
    <property type="project" value="TreeGrafter"/>
</dbReference>
<dbReference type="PRINTS" id="PR01607">
    <property type="entry name" value="APYRASEFAMLY"/>
</dbReference>
<dbReference type="Gene3D" id="3.90.780.10">
    <property type="entry name" value="5'-Nucleotidase, C-terminal domain"/>
    <property type="match status" value="2"/>
</dbReference>
<protein>
    <submittedName>
        <fullName evidence="5">2',3'-cyclic-nucleotide 2'-phosphodiesterase (5'-nucleotidase family)</fullName>
    </submittedName>
</protein>
<name>A0A4R1RJR4_HYDET</name>
<gene>
    <name evidence="5" type="ORF">EDC14_101662</name>
</gene>
<evidence type="ECO:0000256" key="1">
    <source>
        <dbReference type="ARBA" id="ARBA00022729"/>
    </source>
</evidence>
<evidence type="ECO:0000259" key="4">
    <source>
        <dbReference type="Pfam" id="PF02872"/>
    </source>
</evidence>
<dbReference type="InterPro" id="IPR029052">
    <property type="entry name" value="Metallo-depent_PP-like"/>
</dbReference>
<dbReference type="PANTHER" id="PTHR11575:SF24">
    <property type="entry name" value="5'-NUCLEOTIDASE"/>
    <property type="match status" value="1"/>
</dbReference>
<feature type="chain" id="PRO_5020767147" evidence="2">
    <location>
        <begin position="29"/>
        <end position="1083"/>
    </location>
</feature>
<feature type="domain" description="Calcineurin-like phosphoesterase" evidence="3">
    <location>
        <begin position="600"/>
        <end position="811"/>
    </location>
</feature>
<dbReference type="GO" id="GO:0030288">
    <property type="term" value="C:outer membrane-bounded periplasmic space"/>
    <property type="evidence" value="ECO:0007669"/>
    <property type="project" value="TreeGrafter"/>
</dbReference>
<dbReference type="OrthoDB" id="9800780at2"/>
<evidence type="ECO:0000313" key="5">
    <source>
        <dbReference type="EMBL" id="TCL65932.1"/>
    </source>
</evidence>
<evidence type="ECO:0000259" key="3">
    <source>
        <dbReference type="Pfam" id="PF00149"/>
    </source>
</evidence>
<dbReference type="InterPro" id="IPR008334">
    <property type="entry name" value="5'-Nucleotdase_C"/>
</dbReference>
<dbReference type="CDD" id="cd00845">
    <property type="entry name" value="MPP_UshA_N_like"/>
    <property type="match status" value="1"/>
</dbReference>
<evidence type="ECO:0000256" key="2">
    <source>
        <dbReference type="SAM" id="SignalP"/>
    </source>
</evidence>
<feature type="domain" description="5'-Nucleotidase C-terminal" evidence="4">
    <location>
        <begin position="348"/>
        <end position="493"/>
    </location>
</feature>
<keyword evidence="6" id="KW-1185">Reference proteome</keyword>
<keyword evidence="1 2" id="KW-0732">Signal</keyword>
<sequence>MLRMKKAWLLLLSLVMLFGLLGIHAAQAENSVRITILGTSDLHGRLFPWDYAIDSEEPGSGLVKVATVVKAVRAENPNTIVVDNGDTIQDNMAELFNDEPVHPMIQALNAIGYDTWTPGNHEFNFGLDVLNRCIKGSKATVVAANLYRADGKRYVKPYKIINKGGVRVAIIGMTNPLVPRFEASTPDNFKGLTFTDPVSETKKVIAELKGKADVLIGVMHIGVDPEYGDETSGLKAVLAANPELTAVVCGHAHSDIPGQTINGVLVVEPKVSGNKVSRIDLTVAKVNGKWTVQDKSSTNIDTLAVKADPDLAAKFQWVHDKSLADVNTVIGKVSGAFLPGLEVLPGIPTAQVQDTALMDFINEVQLYYTGADVSAAALFSNSSNLVPGDFKKKDVANIYKYTNTLIAVKVTGKQLKNYMEWSAQYYNQSKPGDVTVSFNPYIRGYNYDLFAGVNYEINIAAPAGRRIENLTFKGKPVTDDMTLTLAVNNYRFGNMVKDKYFNEADKVYDSYEQLGDKGRLRDLIVAYVQKVGTVAPKLDNNWKITGVNFDSPLKAEIYQKVRAGQIKIPASFDGRTPNVKALNVYELCRDGALNYRIVDVLAITDFHGSLARSGKNIGIANLVGELKKLKAANPDSILVSAGDNYQGSAESNLLYGKPVSAGFKEAGIVLSAIGNHEYDWGSQRIPGWAADGGFDFLAANIYDRKTGQPVAYAQPYRIITVAGVKVGFIGLTTPETAWKTNPENVKDVEFRDPVAVLAHYVPVVRAAGADIVVALTHMGGAQDKSGAISGEAADLAKVPGLDGIIAGHSHDMVVGKAGNVPYVMPYYNGRSVGRLSFIVARDQPKVVSAQASLDHLFLRQSTLQEDEATKAILAQYLEQVKPILSEQIGETKVALVHDTKGPSLMGEWACDIMRQLTGAQIGMQNGGGLRVSLDQGVLTVGDLYRLMPFDNTLVTAELTGAQVREAVENGLGNPKVGYFGQVTGLKVTYDLSKPFGQRIVTITLENGQPLDPNKLYTVVANDFMFAGGDNYTSLQKGQHIKDTGIPVRDAMIQYIKERKVISPVYRECQRPAAAAAEAVKPAA</sequence>
<dbReference type="RefSeq" id="WP_132014892.1">
    <property type="nucleotide sequence ID" value="NZ_SLUN01000016.1"/>
</dbReference>
<dbReference type="SUPFAM" id="SSF56300">
    <property type="entry name" value="Metallo-dependent phosphatases"/>
    <property type="match status" value="2"/>
</dbReference>
<accession>A0A4R1RJR4</accession>
<dbReference type="AlphaFoldDB" id="A0A4R1RJR4"/>
<feature type="signal peptide" evidence="2">
    <location>
        <begin position="1"/>
        <end position="28"/>
    </location>
</feature>
<dbReference type="GO" id="GO:0009166">
    <property type="term" value="P:nucleotide catabolic process"/>
    <property type="evidence" value="ECO:0007669"/>
    <property type="project" value="InterPro"/>
</dbReference>
<dbReference type="Gene3D" id="3.60.21.10">
    <property type="match status" value="2"/>
</dbReference>
<dbReference type="PANTHER" id="PTHR11575">
    <property type="entry name" value="5'-NUCLEOTIDASE-RELATED"/>
    <property type="match status" value="1"/>
</dbReference>
<organism evidence="5 6">
    <name type="scientific">Hydrogenispora ethanolica</name>
    <dbReference type="NCBI Taxonomy" id="1082276"/>
    <lineage>
        <taxon>Bacteria</taxon>
        <taxon>Bacillati</taxon>
        <taxon>Bacillota</taxon>
        <taxon>Hydrogenispora</taxon>
    </lineage>
</organism>
<dbReference type="Pfam" id="PF00149">
    <property type="entry name" value="Metallophos"/>
    <property type="match status" value="2"/>
</dbReference>
<evidence type="ECO:0000313" key="6">
    <source>
        <dbReference type="Proteomes" id="UP000295008"/>
    </source>
</evidence>
<dbReference type="Pfam" id="PF02872">
    <property type="entry name" value="5_nucleotid_C"/>
    <property type="match status" value="2"/>
</dbReference>
<proteinExistence type="predicted"/>
<reference evidence="5 6" key="1">
    <citation type="submission" date="2019-03" db="EMBL/GenBank/DDBJ databases">
        <title>Genomic Encyclopedia of Type Strains, Phase IV (KMG-IV): sequencing the most valuable type-strain genomes for metagenomic binning, comparative biology and taxonomic classification.</title>
        <authorList>
            <person name="Goeker M."/>
        </authorList>
    </citation>
    <scope>NUCLEOTIDE SEQUENCE [LARGE SCALE GENOMIC DNA]</scope>
    <source>
        <strain evidence="5 6">LX-B</strain>
    </source>
</reference>
<feature type="domain" description="5'-Nucleotidase C-terminal" evidence="4">
    <location>
        <begin position="888"/>
        <end position="1035"/>
    </location>
</feature>
<dbReference type="InterPro" id="IPR004843">
    <property type="entry name" value="Calcineurin-like_PHP"/>
</dbReference>